<dbReference type="InterPro" id="IPR036736">
    <property type="entry name" value="ACP-like_sf"/>
</dbReference>
<dbReference type="EMBL" id="LC131463">
    <property type="protein sequence ID" value="BAV16989.1"/>
    <property type="molecule type" value="Genomic_DNA"/>
</dbReference>
<name>A0A193PKD9_9ACTN</name>
<dbReference type="PANTHER" id="PTHR42681">
    <property type="entry name" value="MALONYL-COA-ACYL CARRIER PROTEIN TRANSACYLASE, MITOCHONDRIAL"/>
    <property type="match status" value="1"/>
</dbReference>
<dbReference type="SUPFAM" id="SSF52151">
    <property type="entry name" value="FabD/lysophospholipase-like"/>
    <property type="match status" value="1"/>
</dbReference>
<dbReference type="GO" id="GO:0005829">
    <property type="term" value="C:cytosol"/>
    <property type="evidence" value="ECO:0007669"/>
    <property type="project" value="TreeGrafter"/>
</dbReference>
<reference evidence="10" key="1">
    <citation type="journal article" date="2016" name="Biosci. Biotechnol. Biochem.">
        <title>Cloning and identification of saprolmycin biosynthetic gene cluster from Streptomyces sp. TK08046.</title>
        <authorList>
            <person name="Kawasaki T."/>
            <person name="Moriyama A."/>
            <person name="Nakagawa K."/>
            <person name="Imamura N."/>
        </authorList>
    </citation>
    <scope>NUCLEOTIDE SEQUENCE</scope>
    <source>
        <strain evidence="10">TK08046</strain>
    </source>
</reference>
<dbReference type="InterPro" id="IPR050858">
    <property type="entry name" value="Mal-CoA-ACP_Trans/PKS_FabD"/>
</dbReference>
<evidence type="ECO:0000256" key="6">
    <source>
        <dbReference type="ARBA" id="ARBA00023315"/>
    </source>
</evidence>
<dbReference type="InterPro" id="IPR014043">
    <property type="entry name" value="Acyl_transferase_dom"/>
</dbReference>
<dbReference type="PANTHER" id="PTHR42681:SF1">
    <property type="entry name" value="MALONYL-COA-ACYL CARRIER PROTEIN TRANSACYLASE, MITOCHONDRIAL"/>
    <property type="match status" value="1"/>
</dbReference>
<keyword evidence="2" id="KW-0596">Phosphopantetheine</keyword>
<dbReference type="GO" id="GO:0017000">
    <property type="term" value="P:antibiotic biosynthetic process"/>
    <property type="evidence" value="ECO:0007669"/>
    <property type="project" value="UniProtKB-KW"/>
</dbReference>
<keyword evidence="5" id="KW-0045">Antibiotic biosynthesis</keyword>
<dbReference type="Gene3D" id="3.40.366.10">
    <property type="entry name" value="Malonyl-Coenzyme A Acyl Carrier Protein, domain 2"/>
    <property type="match status" value="1"/>
</dbReference>
<evidence type="ECO:0000256" key="3">
    <source>
        <dbReference type="ARBA" id="ARBA00022553"/>
    </source>
</evidence>
<comment type="catalytic activity">
    <reaction evidence="7">
        <text>holo-[ACP] + malonyl-CoA = malonyl-[ACP] + CoA</text>
        <dbReference type="Rhea" id="RHEA:41792"/>
        <dbReference type="Rhea" id="RHEA-COMP:9623"/>
        <dbReference type="Rhea" id="RHEA-COMP:9685"/>
        <dbReference type="ChEBI" id="CHEBI:57287"/>
        <dbReference type="ChEBI" id="CHEBI:57384"/>
        <dbReference type="ChEBI" id="CHEBI:64479"/>
        <dbReference type="ChEBI" id="CHEBI:78449"/>
        <dbReference type="EC" id="2.3.1.39"/>
    </reaction>
</comment>
<evidence type="ECO:0000256" key="8">
    <source>
        <dbReference type="SAM" id="MobiDB-lite"/>
    </source>
</evidence>
<protein>
    <recommendedName>
        <fullName evidence="1">[acyl-carrier-protein] S-malonyltransferase</fullName>
        <ecNumber evidence="1">2.3.1.39</ecNumber>
    </recommendedName>
</protein>
<dbReference type="InterPro" id="IPR001227">
    <property type="entry name" value="Ac_transferase_dom_sf"/>
</dbReference>
<dbReference type="PROSITE" id="PS50075">
    <property type="entry name" value="CARRIER"/>
    <property type="match status" value="1"/>
</dbReference>
<dbReference type="Pfam" id="PF00698">
    <property type="entry name" value="Acyl_transf_1"/>
    <property type="match status" value="1"/>
</dbReference>
<dbReference type="PROSITE" id="PS00012">
    <property type="entry name" value="PHOSPHOPANTETHEINE"/>
    <property type="match status" value="1"/>
</dbReference>
<dbReference type="GO" id="GO:0006633">
    <property type="term" value="P:fatty acid biosynthetic process"/>
    <property type="evidence" value="ECO:0007669"/>
    <property type="project" value="TreeGrafter"/>
</dbReference>
<organism evidence="10">
    <name type="scientific">Streptomyces sp. TK08046</name>
    <dbReference type="NCBI Taxonomy" id="1112731"/>
    <lineage>
        <taxon>Bacteria</taxon>
        <taxon>Bacillati</taxon>
        <taxon>Actinomycetota</taxon>
        <taxon>Actinomycetes</taxon>
        <taxon>Kitasatosporales</taxon>
        <taxon>Streptomycetaceae</taxon>
        <taxon>Streptomyces</taxon>
    </lineage>
</organism>
<keyword evidence="4 10" id="KW-0808">Transferase</keyword>
<evidence type="ECO:0000256" key="2">
    <source>
        <dbReference type="ARBA" id="ARBA00022450"/>
    </source>
</evidence>
<dbReference type="Gene3D" id="1.10.1200.10">
    <property type="entry name" value="ACP-like"/>
    <property type="match status" value="1"/>
</dbReference>
<evidence type="ECO:0000256" key="4">
    <source>
        <dbReference type="ARBA" id="ARBA00022679"/>
    </source>
</evidence>
<evidence type="ECO:0000256" key="7">
    <source>
        <dbReference type="ARBA" id="ARBA00048462"/>
    </source>
</evidence>
<accession>A0A193PKD9</accession>
<dbReference type="InterPro" id="IPR016035">
    <property type="entry name" value="Acyl_Trfase/lysoPLipase"/>
</dbReference>
<dbReference type="InterPro" id="IPR009081">
    <property type="entry name" value="PP-bd_ACP"/>
</dbReference>
<dbReference type="SUPFAM" id="SSF47336">
    <property type="entry name" value="ACP-like"/>
    <property type="match status" value="1"/>
</dbReference>
<evidence type="ECO:0000256" key="1">
    <source>
        <dbReference type="ARBA" id="ARBA00013258"/>
    </source>
</evidence>
<gene>
    <name evidence="10" type="primary">spr1</name>
</gene>
<dbReference type="InterPro" id="IPR016036">
    <property type="entry name" value="Malonyl_transacylase_ACP-bd"/>
</dbReference>
<evidence type="ECO:0000259" key="9">
    <source>
        <dbReference type="PROSITE" id="PS50075"/>
    </source>
</evidence>
<dbReference type="SMART" id="SM00827">
    <property type="entry name" value="PKS_AT"/>
    <property type="match status" value="1"/>
</dbReference>
<proteinExistence type="predicted"/>
<dbReference type="EC" id="2.3.1.39" evidence="1"/>
<dbReference type="AlphaFoldDB" id="A0A193PKD9"/>
<feature type="domain" description="Carrier" evidence="9">
    <location>
        <begin position="403"/>
        <end position="483"/>
    </location>
</feature>
<keyword evidence="3" id="KW-0597">Phosphoprotein</keyword>
<keyword evidence="6 10" id="KW-0012">Acyltransferase</keyword>
<dbReference type="GO" id="GO:0004314">
    <property type="term" value="F:[acyl-carrier-protein] S-malonyltransferase activity"/>
    <property type="evidence" value="ECO:0007669"/>
    <property type="project" value="UniProtKB-EC"/>
</dbReference>
<dbReference type="SUPFAM" id="SSF55048">
    <property type="entry name" value="Probable ACP-binding domain of malonyl-CoA ACP transacylase"/>
    <property type="match status" value="1"/>
</dbReference>
<evidence type="ECO:0000256" key="5">
    <source>
        <dbReference type="ARBA" id="ARBA00023194"/>
    </source>
</evidence>
<dbReference type="InterPro" id="IPR006162">
    <property type="entry name" value="Ppantetheine_attach_site"/>
</dbReference>
<sequence length="493" mass="52001">MTAEETAVLFPGQGGFDGAALQAARMKYQQVDEIFKAVDAVAEEIFGSTVSAVLLEGSPLSVDDLLQQPDHVSQLAIYGSDVAAWRILRENGLRPRVLVGHSLGEIAALAAADAFSVEDGARIVAERLRILRDAEPATGRMAAVALDGRRTRHLLDLLDDPALAVAAENHDRQTVISGPERSVLAALRVARELGAGGLLLASPFAFHNPALEPLRAPFAARVARLPRQAPRTAVYSPILRRAYRADDDLADLLARHLVHPVDFRGTIRGLYDNGVTTFVEAGGLGSLGRCVQRVLADAGDLAVRSTFTLDAGGRLGVEEALAGLTDTGADSFERFWTSYGTQLVERVRTRLSATGTVPFAATGPATPAEPAPAVAPAGPSTPAQHLSPSGPAEPATPGAAGVPDRAELLTAVRALYAEALEYPEEVFTEDVLLEAELGIDSVKQVELLNRVTARYGIAPAGKGFRLSDCDTVGKVVDLLQARLVRGDMSVAAA</sequence>
<dbReference type="Pfam" id="PF00550">
    <property type="entry name" value="PP-binding"/>
    <property type="match status" value="1"/>
</dbReference>
<evidence type="ECO:0000313" key="10">
    <source>
        <dbReference type="EMBL" id="BAV16989.1"/>
    </source>
</evidence>
<feature type="region of interest" description="Disordered" evidence="8">
    <location>
        <begin position="358"/>
        <end position="401"/>
    </location>
</feature>